<feature type="coiled-coil region" evidence="1">
    <location>
        <begin position="142"/>
        <end position="190"/>
    </location>
</feature>
<feature type="region of interest" description="Disordered" evidence="2">
    <location>
        <begin position="192"/>
        <end position="217"/>
    </location>
</feature>
<dbReference type="Gramene" id="RZC80075">
    <property type="protein sequence ID" value="RZC80075"/>
    <property type="gene ID" value="C5167_042655"/>
</dbReference>
<evidence type="ECO:0000256" key="2">
    <source>
        <dbReference type="SAM" id="MobiDB-lite"/>
    </source>
</evidence>
<dbReference type="Proteomes" id="UP000316621">
    <property type="component" value="Chromosome 10"/>
</dbReference>
<dbReference type="EMBL" id="CM010724">
    <property type="protein sequence ID" value="RZC80075.1"/>
    <property type="molecule type" value="Genomic_DNA"/>
</dbReference>
<feature type="region of interest" description="Disordered" evidence="2">
    <location>
        <begin position="274"/>
        <end position="293"/>
    </location>
</feature>
<dbReference type="OMA" id="IMIETII"/>
<reference evidence="3 4" key="1">
    <citation type="journal article" date="2018" name="Science">
        <title>The opium poppy genome and morphinan production.</title>
        <authorList>
            <person name="Guo L."/>
            <person name="Winzer T."/>
            <person name="Yang X."/>
            <person name="Li Y."/>
            <person name="Ning Z."/>
            <person name="He Z."/>
            <person name="Teodor R."/>
            <person name="Lu Y."/>
            <person name="Bowser T.A."/>
            <person name="Graham I.A."/>
            <person name="Ye K."/>
        </authorList>
    </citation>
    <scope>NUCLEOTIDE SEQUENCE [LARGE SCALE GENOMIC DNA]</scope>
    <source>
        <strain evidence="4">cv. HN1</strain>
        <tissue evidence="3">Leaves</tissue>
    </source>
</reference>
<proteinExistence type="predicted"/>
<name>A0A4Y7L7C6_PAPSO</name>
<dbReference type="AlphaFoldDB" id="A0A4Y7L7C6"/>
<protein>
    <submittedName>
        <fullName evidence="3">Uncharacterized protein</fullName>
    </submittedName>
</protein>
<keyword evidence="1" id="KW-0175">Coiled coil</keyword>
<evidence type="ECO:0000256" key="1">
    <source>
        <dbReference type="SAM" id="Coils"/>
    </source>
</evidence>
<accession>A0A4Y7L7C6</accession>
<dbReference type="STRING" id="3469.A0A4Y7L7C6"/>
<feature type="region of interest" description="Disordered" evidence="2">
    <location>
        <begin position="535"/>
        <end position="557"/>
    </location>
</feature>
<keyword evidence="4" id="KW-1185">Reference proteome</keyword>
<evidence type="ECO:0000313" key="3">
    <source>
        <dbReference type="EMBL" id="RZC80075.1"/>
    </source>
</evidence>
<dbReference type="PANTHER" id="PTHR34778">
    <property type="entry name" value="OS02G0580700 PROTEIN"/>
    <property type="match status" value="1"/>
</dbReference>
<feature type="compositionally biased region" description="Basic and acidic residues" evidence="2">
    <location>
        <begin position="192"/>
        <end position="210"/>
    </location>
</feature>
<evidence type="ECO:0000313" key="4">
    <source>
        <dbReference type="Proteomes" id="UP000316621"/>
    </source>
</evidence>
<gene>
    <name evidence="3" type="ORF">C5167_042655</name>
</gene>
<dbReference type="PANTHER" id="PTHR34778:SF2">
    <property type="entry name" value="OS02G0580700 PROTEIN"/>
    <property type="match status" value="1"/>
</dbReference>
<sequence>MEELEEPEKLGALKKAYADIILSTAKEAAARIMVSERKAYRFQQELCTAKQEGLDMLLRLKQITDSKSFTSSSLGRSSVFTVNSVPTLEWHHIVARLLIVPYPDIWRHQAYARLKHTFISRSLGYYPIPEHFFPTLLQAPIIAEVETMSVSQRKRIQELELQLCRTENVITDLRSQLSGVQDELEKVKNNKEIAPLHEDVSKHNTSDSEPKSTSTFDAKDRPLVRRNVQHKAFRAEKCYADKPDLDSLILTSKEPEQYRNRCTQRIRAFDRNLANGKSPLPAETKNQFSRRKKKSFIREEAREVGATKSSCKDENAGTKKRKLIGLDELLQQDIGFENGQSVGFLHKFCARKRRSRYRSGRPNSYTDQVMQPRELSLSRCKINPCEENPTVNPSEDRSRIVEGNAQKASDSHLTSTSLLTTMADVNKRDAKTEPLSVQTFPHGDEESIVKSEFSRHGNEVAECSGVSRCKVNLNSIDTPRMIDITEEKELCEATDPLPVPAGKDMPLKYTFQRKRKKGPLICLDENKTLEKETAMESSGEIENIAPESQKSCLLDEPPRDNRRLALVARQPISLSEKRWR</sequence>
<organism evidence="3 4">
    <name type="scientific">Papaver somniferum</name>
    <name type="common">Opium poppy</name>
    <dbReference type="NCBI Taxonomy" id="3469"/>
    <lineage>
        <taxon>Eukaryota</taxon>
        <taxon>Viridiplantae</taxon>
        <taxon>Streptophyta</taxon>
        <taxon>Embryophyta</taxon>
        <taxon>Tracheophyta</taxon>
        <taxon>Spermatophyta</taxon>
        <taxon>Magnoliopsida</taxon>
        <taxon>Ranunculales</taxon>
        <taxon>Papaveraceae</taxon>
        <taxon>Papaveroideae</taxon>
        <taxon>Papaver</taxon>
    </lineage>
</organism>